<name>A0A4Z2GNB1_9TELE</name>
<organism evidence="2 3">
    <name type="scientific">Liparis tanakae</name>
    <name type="common">Tanaka's snailfish</name>
    <dbReference type="NCBI Taxonomy" id="230148"/>
    <lineage>
        <taxon>Eukaryota</taxon>
        <taxon>Metazoa</taxon>
        <taxon>Chordata</taxon>
        <taxon>Craniata</taxon>
        <taxon>Vertebrata</taxon>
        <taxon>Euteleostomi</taxon>
        <taxon>Actinopterygii</taxon>
        <taxon>Neopterygii</taxon>
        <taxon>Teleostei</taxon>
        <taxon>Neoteleostei</taxon>
        <taxon>Acanthomorphata</taxon>
        <taxon>Eupercaria</taxon>
        <taxon>Perciformes</taxon>
        <taxon>Cottioidei</taxon>
        <taxon>Cottales</taxon>
        <taxon>Liparidae</taxon>
        <taxon>Liparis</taxon>
    </lineage>
</organism>
<protein>
    <submittedName>
        <fullName evidence="2">Uncharacterized protein</fullName>
    </submittedName>
</protein>
<dbReference type="AlphaFoldDB" id="A0A4Z2GNB1"/>
<keyword evidence="3" id="KW-1185">Reference proteome</keyword>
<proteinExistence type="predicted"/>
<dbReference type="EMBL" id="SRLO01000469">
    <property type="protein sequence ID" value="TNN54996.1"/>
    <property type="molecule type" value="Genomic_DNA"/>
</dbReference>
<accession>A0A4Z2GNB1</accession>
<dbReference type="Proteomes" id="UP000314294">
    <property type="component" value="Unassembled WGS sequence"/>
</dbReference>
<comment type="caution">
    <text evidence="2">The sequence shown here is derived from an EMBL/GenBank/DDBJ whole genome shotgun (WGS) entry which is preliminary data.</text>
</comment>
<feature type="region of interest" description="Disordered" evidence="1">
    <location>
        <begin position="40"/>
        <end position="70"/>
    </location>
</feature>
<sequence length="70" mass="7478">MAAFVSLMTAAGVRGRFHKHLTARALILRLHAALNMAAAGDTNSTNNSKRANGVDLRVNGKTLMERGSSR</sequence>
<feature type="compositionally biased region" description="Polar residues" evidence="1">
    <location>
        <begin position="41"/>
        <end position="50"/>
    </location>
</feature>
<evidence type="ECO:0000256" key="1">
    <source>
        <dbReference type="SAM" id="MobiDB-lite"/>
    </source>
</evidence>
<evidence type="ECO:0000313" key="2">
    <source>
        <dbReference type="EMBL" id="TNN54996.1"/>
    </source>
</evidence>
<gene>
    <name evidence="2" type="ORF">EYF80_034783</name>
</gene>
<reference evidence="2 3" key="1">
    <citation type="submission" date="2019-03" db="EMBL/GenBank/DDBJ databases">
        <title>First draft genome of Liparis tanakae, snailfish: a comprehensive survey of snailfish specific genes.</title>
        <authorList>
            <person name="Kim W."/>
            <person name="Song I."/>
            <person name="Jeong J.-H."/>
            <person name="Kim D."/>
            <person name="Kim S."/>
            <person name="Ryu S."/>
            <person name="Song J.Y."/>
            <person name="Lee S.K."/>
        </authorList>
    </citation>
    <scope>NUCLEOTIDE SEQUENCE [LARGE SCALE GENOMIC DNA]</scope>
    <source>
        <tissue evidence="2">Muscle</tissue>
    </source>
</reference>
<evidence type="ECO:0000313" key="3">
    <source>
        <dbReference type="Proteomes" id="UP000314294"/>
    </source>
</evidence>